<comment type="similarity">
    <text evidence="2 13">Belongs to the DNA polymerase type-Y family.</text>
</comment>
<dbReference type="SMART" id="SM00292">
    <property type="entry name" value="BRCT"/>
    <property type="match status" value="1"/>
</dbReference>
<keyword evidence="5 13" id="KW-0808">Transferase</keyword>
<dbReference type="GO" id="GO:0005634">
    <property type="term" value="C:nucleus"/>
    <property type="evidence" value="ECO:0007669"/>
    <property type="project" value="UniProtKB-SubCell"/>
</dbReference>
<keyword evidence="10 13" id="KW-0238">DNA-binding</keyword>
<evidence type="ECO:0000256" key="3">
    <source>
        <dbReference type="ARBA" id="ARBA00020399"/>
    </source>
</evidence>
<dbReference type="CDD" id="cd01701">
    <property type="entry name" value="PolY_Rev1"/>
    <property type="match status" value="1"/>
</dbReference>
<evidence type="ECO:0000256" key="7">
    <source>
        <dbReference type="ARBA" id="ARBA00022723"/>
    </source>
</evidence>
<dbReference type="GO" id="GO:0003887">
    <property type="term" value="F:DNA-directed DNA polymerase activity"/>
    <property type="evidence" value="ECO:0007669"/>
    <property type="project" value="InterPro"/>
</dbReference>
<dbReference type="CDD" id="cd12145">
    <property type="entry name" value="Rev1_C"/>
    <property type="match status" value="1"/>
</dbReference>
<dbReference type="CDD" id="cd17719">
    <property type="entry name" value="BRCT_Rev1"/>
    <property type="match status" value="1"/>
</dbReference>
<dbReference type="InterPro" id="IPR053848">
    <property type="entry name" value="IMS_HHH_1"/>
</dbReference>
<evidence type="ECO:0000259" key="17">
    <source>
        <dbReference type="PROSITE" id="PS50173"/>
    </source>
</evidence>
<dbReference type="Pfam" id="PF16589">
    <property type="entry name" value="BRCT_2"/>
    <property type="match status" value="1"/>
</dbReference>
<comment type="subcellular location">
    <subcellularLocation>
        <location evidence="1 13">Nucleus</location>
    </subcellularLocation>
</comment>
<dbReference type="Gene3D" id="3.40.50.10190">
    <property type="entry name" value="BRCT domain"/>
    <property type="match status" value="1"/>
</dbReference>
<feature type="region of interest" description="Disordered" evidence="15">
    <location>
        <begin position="192"/>
        <end position="229"/>
    </location>
</feature>
<dbReference type="PROSITE" id="PS50172">
    <property type="entry name" value="BRCT"/>
    <property type="match status" value="1"/>
</dbReference>
<accession>A0A8C8CY81</accession>
<dbReference type="Gene3D" id="3.30.1490.100">
    <property type="entry name" value="DNA polymerase, Y-family, little finger domain"/>
    <property type="match status" value="1"/>
</dbReference>
<dbReference type="Gene3D" id="6.10.250.1630">
    <property type="match status" value="2"/>
</dbReference>
<dbReference type="InterPro" id="IPR001126">
    <property type="entry name" value="UmuC"/>
</dbReference>
<gene>
    <name evidence="18" type="primary">REV1</name>
</gene>
<dbReference type="GeneTree" id="ENSGT00940000156374"/>
<sequence length="1171" mass="129660">MSRDGRRKRDRDDNGWASRGGYMAAKVSKLDEQFKMDAPREKQKDGVCSSIFTGVAIYVNGYTDPSADELRRLMMLHGGQFHMYYSRSKTTHIITTNLPNSKIQELRDQKVVRPEWITDSIKAGHLLSYLQYQLYAKQKGLSFPSVCVRQGQEAAGLSHGCDSKFPLLSLSYRNGSLLAYDKMRTAQINWVQEGGGEDPCPVRPTRGATDPPLTNGHTHPVNGALKPLDLSPKHHEQLANEQRPKPPPPTYQEATAALASRPLVLPPPKPRQSDSPPEKPLPLDNPNLSTSPVRLNGSHHNAFTPNPAPLETNNLSAIPSNPAPPDSDHQSVLAKTGGIISEFYSHSRLHHISTWRSEFSEYVNTLQSRRRATGGATFPGRDRLKRFNGRVSLSVTCSSAAPGPQSCILHVDMDCFFVSVGIRYRPDLKGKPVAVTSNRGPGRVAQRPGVDRQLELQYYQRKYSHAGVSERKDGDLEEMTSAESHVSHGNGVDPDTTCLSMAEIASCSYEARQAGVRNGMFFGQAKQLCPSLQSVPYDFQAYKEVALAMYETLASYTHNIEALSCDEALVDCSALLAELGATPEELASAIRTDVRERTGCTASVGMGSNILLARMATRKAKPDGQYLLRSEEVDDFIRDHRVTSLPGVGRSMGAKLASLGVRSCGDLQQVSLQQLQKEFGPRTGQTLFRFCRGLDDRPVRSEKERKSVSAEMNYNIRFTQVDEAESFLTNLSMEVQKRLQGAGLRGRRLTLKVMVRKVGAPVEPSKYGGHGICDNLARSVTLAQSTDSGQLIASEVIKLFHSMRLEVQDLRGVGLQVQLLDGAHSKPYINLCSLSSDLLADAPVADSTTNQGKSSSARVPPPFSTLRPPSPADPIPGTSKEEPLPSTRTPNHVRTRLNLSIEVPSPSQVDRSVLDALPAELREQVERSWTHREKERSHNGSHHRPSRTLVLQIPNQPGQPGSTGIILELPDFSQVDPEVFAALPRELQEELRSAYSRRETAQAQGIIMGKTRDVEQNTVCSYNTLERTVDVPLMIKFNPLCITPLFLHLLSLPPLFSLLSLNPSFSTLSKFTPRPEPTLAGACDFTDIRTLLREWVTTISEPMEEDILQVVKYCTDLIEDKDLEKLDLVIKYMKRLMQQSVESVWSMAFDFILDNVQVVVQQTYGSTLKIT</sequence>
<dbReference type="Pfam" id="PF14377">
    <property type="entry name" value="UBM"/>
    <property type="match status" value="2"/>
</dbReference>
<evidence type="ECO:0000256" key="13">
    <source>
        <dbReference type="PIRNR" id="PIRNR036573"/>
    </source>
</evidence>
<dbReference type="PANTHER" id="PTHR45990:SF1">
    <property type="entry name" value="DNA REPAIR PROTEIN REV1"/>
    <property type="match status" value="1"/>
</dbReference>
<dbReference type="Gene3D" id="6.10.250.1490">
    <property type="match status" value="1"/>
</dbReference>
<keyword evidence="11 13" id="KW-0234">DNA repair</keyword>
<dbReference type="SUPFAM" id="SSF56672">
    <property type="entry name" value="DNA/RNA polymerases"/>
    <property type="match status" value="1"/>
</dbReference>
<dbReference type="InterPro" id="IPR025527">
    <property type="entry name" value="HUWE1/Rev1_UBM"/>
</dbReference>
<evidence type="ECO:0000256" key="2">
    <source>
        <dbReference type="ARBA" id="ARBA00010945"/>
    </source>
</evidence>
<dbReference type="SUPFAM" id="SSF52113">
    <property type="entry name" value="BRCT domain"/>
    <property type="match status" value="1"/>
</dbReference>
<evidence type="ECO:0000256" key="1">
    <source>
        <dbReference type="ARBA" id="ARBA00004123"/>
    </source>
</evidence>
<evidence type="ECO:0000256" key="10">
    <source>
        <dbReference type="ARBA" id="ARBA00023125"/>
    </source>
</evidence>
<dbReference type="InterPro" id="IPR012112">
    <property type="entry name" value="REV1"/>
</dbReference>
<feature type="region of interest" description="Disordered" evidence="15">
    <location>
        <begin position="263"/>
        <end position="331"/>
    </location>
</feature>
<evidence type="ECO:0000256" key="6">
    <source>
        <dbReference type="ARBA" id="ARBA00022695"/>
    </source>
</evidence>
<dbReference type="Pfam" id="PF11799">
    <property type="entry name" value="IMS_C"/>
    <property type="match status" value="1"/>
</dbReference>
<dbReference type="InterPro" id="IPR043128">
    <property type="entry name" value="Rev_trsase/Diguanyl_cyclase"/>
</dbReference>
<dbReference type="InterPro" id="IPR031991">
    <property type="entry name" value="Rev1_C"/>
</dbReference>
<feature type="region of interest" description="Disordered" evidence="15">
    <location>
        <begin position="927"/>
        <end position="946"/>
    </location>
</feature>
<dbReference type="Ensembl" id="ENSOTST00005020180.2">
    <property type="protein sequence ID" value="ENSOTSP00005018540.2"/>
    <property type="gene ID" value="ENSOTSG00005009072.2"/>
</dbReference>
<protein>
    <recommendedName>
        <fullName evidence="3 13">DNA repair protein REV1</fullName>
        <ecNumber evidence="13">2.7.7.-</ecNumber>
    </recommendedName>
</protein>
<dbReference type="GO" id="GO:0017125">
    <property type="term" value="F:deoxycytidyl transferase activity"/>
    <property type="evidence" value="ECO:0007669"/>
    <property type="project" value="TreeGrafter"/>
</dbReference>
<evidence type="ECO:0000259" key="16">
    <source>
        <dbReference type="PROSITE" id="PS50172"/>
    </source>
</evidence>
<feature type="domain" description="BRCT" evidence="16">
    <location>
        <begin position="47"/>
        <end position="134"/>
    </location>
</feature>
<evidence type="ECO:0000313" key="18">
    <source>
        <dbReference type="Ensembl" id="ENSOTSP00005018540.2"/>
    </source>
</evidence>
<dbReference type="Gene3D" id="1.10.150.20">
    <property type="entry name" value="5' to 3' exonuclease, C-terminal subdomain"/>
    <property type="match status" value="1"/>
</dbReference>
<evidence type="ECO:0000256" key="12">
    <source>
        <dbReference type="ARBA" id="ARBA00023242"/>
    </source>
</evidence>
<dbReference type="GO" id="GO:0003684">
    <property type="term" value="F:damaged DNA binding"/>
    <property type="evidence" value="ECO:0007669"/>
    <property type="project" value="UniProtKB-UniRule"/>
</dbReference>
<proteinExistence type="inferred from homology"/>
<feature type="compositionally biased region" description="Polar residues" evidence="15">
    <location>
        <begin position="848"/>
        <end position="857"/>
    </location>
</feature>
<dbReference type="InterPro" id="IPR001357">
    <property type="entry name" value="BRCT_dom"/>
</dbReference>
<evidence type="ECO:0000256" key="11">
    <source>
        <dbReference type="ARBA" id="ARBA00023204"/>
    </source>
</evidence>
<feature type="region of interest" description="Disordered" evidence="15">
    <location>
        <begin position="845"/>
        <end position="891"/>
    </location>
</feature>
<keyword evidence="4 13" id="KW-0237">DNA synthesis</keyword>
<dbReference type="SUPFAM" id="SSF100879">
    <property type="entry name" value="Lesion bypass DNA polymerase (Y-family), little finger domain"/>
    <property type="match status" value="1"/>
</dbReference>
<keyword evidence="12 13" id="KW-0539">Nucleus</keyword>
<dbReference type="GO" id="GO:0042276">
    <property type="term" value="P:error-prone translesion synthesis"/>
    <property type="evidence" value="ECO:0007669"/>
    <property type="project" value="InterPro"/>
</dbReference>
<dbReference type="FunFam" id="3.30.70.270:FF:000005">
    <property type="entry name" value="DNA repair protein REV1"/>
    <property type="match status" value="1"/>
</dbReference>
<dbReference type="FunFam" id="3.30.1490.100:FF:000001">
    <property type="entry name" value="DNA repair protein REV1"/>
    <property type="match status" value="1"/>
</dbReference>
<dbReference type="PIRSF" id="PIRSF036573">
    <property type="entry name" value="REV1"/>
    <property type="match status" value="1"/>
</dbReference>
<evidence type="ECO:0000256" key="5">
    <source>
        <dbReference type="ARBA" id="ARBA00022679"/>
    </source>
</evidence>
<reference evidence="18" key="2">
    <citation type="submission" date="2025-09" db="UniProtKB">
        <authorList>
            <consortium name="Ensembl"/>
        </authorList>
    </citation>
    <scope>IDENTIFICATION</scope>
</reference>
<dbReference type="InterPro" id="IPR017961">
    <property type="entry name" value="DNA_pol_Y-fam_little_finger"/>
</dbReference>
<dbReference type="InterPro" id="IPR036420">
    <property type="entry name" value="BRCT_dom_sf"/>
</dbReference>
<dbReference type="Gene3D" id="1.20.58.1280">
    <property type="entry name" value="DNA repair protein Rev1, C-terminal domain"/>
    <property type="match status" value="1"/>
</dbReference>
<keyword evidence="19" id="KW-1185">Reference proteome</keyword>
<keyword evidence="8 13" id="KW-0227">DNA damage</keyword>
<dbReference type="InterPro" id="IPR047346">
    <property type="entry name" value="Rev1_UBM1/2"/>
</dbReference>
<feature type="compositionally biased region" description="Basic and acidic residues" evidence="15">
    <location>
        <begin position="927"/>
        <end position="938"/>
    </location>
</feature>
<dbReference type="PANTHER" id="PTHR45990">
    <property type="entry name" value="DNA REPAIR PROTEIN REV1"/>
    <property type="match status" value="1"/>
</dbReference>
<dbReference type="FunFam" id="3.40.1170.60:FF:000005">
    <property type="entry name" value="DNA repair protein REV1"/>
    <property type="match status" value="1"/>
</dbReference>
<dbReference type="Gene3D" id="3.30.70.270">
    <property type="match status" value="2"/>
</dbReference>
<dbReference type="GO" id="GO:0006281">
    <property type="term" value="P:DNA repair"/>
    <property type="evidence" value="ECO:0007669"/>
    <property type="project" value="UniProtKB-KW"/>
</dbReference>
<feature type="region of interest" description="Disordered" evidence="15">
    <location>
        <begin position="466"/>
        <end position="492"/>
    </location>
</feature>
<evidence type="ECO:0000313" key="19">
    <source>
        <dbReference type="Proteomes" id="UP000694402"/>
    </source>
</evidence>
<evidence type="ECO:0000256" key="15">
    <source>
        <dbReference type="SAM" id="MobiDB-lite"/>
    </source>
</evidence>
<evidence type="ECO:0000256" key="4">
    <source>
        <dbReference type="ARBA" id="ARBA00022634"/>
    </source>
</evidence>
<feature type="binding site" evidence="14">
    <location>
        <position position="566"/>
    </location>
    <ligand>
        <name>Mg(2+)</name>
        <dbReference type="ChEBI" id="CHEBI:18420"/>
        <label>1</label>
    </ligand>
</feature>
<dbReference type="CDD" id="cd19318">
    <property type="entry name" value="Rev1_UBM2"/>
    <property type="match status" value="1"/>
</dbReference>
<dbReference type="GO" id="GO:0070987">
    <property type="term" value="P:error-free translesion synthesis"/>
    <property type="evidence" value="ECO:0007669"/>
    <property type="project" value="TreeGrafter"/>
</dbReference>
<feature type="binding site" evidence="14">
    <location>
        <position position="567"/>
    </location>
    <ligand>
        <name>Mg(2+)</name>
        <dbReference type="ChEBI" id="CHEBI:18420"/>
        <label>1</label>
    </ligand>
</feature>
<dbReference type="FunFam" id="1.10.150.20:FF:000025">
    <property type="entry name" value="DNA repair protein REV1"/>
    <property type="match status" value="1"/>
</dbReference>
<evidence type="ECO:0000256" key="14">
    <source>
        <dbReference type="PIRSR" id="PIRSR036573-2"/>
    </source>
</evidence>
<dbReference type="Pfam" id="PF00817">
    <property type="entry name" value="IMS"/>
    <property type="match status" value="2"/>
</dbReference>
<dbReference type="InterPro" id="IPR038401">
    <property type="entry name" value="Rev1_C_sf"/>
</dbReference>
<dbReference type="GO" id="GO:0046872">
    <property type="term" value="F:metal ion binding"/>
    <property type="evidence" value="ECO:0007669"/>
    <property type="project" value="UniProtKB-KW"/>
</dbReference>
<comment type="cofactor">
    <cofactor evidence="14">
        <name>Mg(2+)</name>
        <dbReference type="ChEBI" id="CHEBI:18420"/>
    </cofactor>
    <text evidence="14">Binds 2 magnesium ions.</text>
</comment>
<dbReference type="EC" id="2.7.7.-" evidence="13"/>
<dbReference type="AlphaFoldDB" id="A0A8C8CY81"/>
<evidence type="ECO:0000256" key="8">
    <source>
        <dbReference type="ARBA" id="ARBA00022763"/>
    </source>
</evidence>
<feature type="binding site" evidence="14">
    <location>
        <position position="412"/>
    </location>
    <ligand>
        <name>Mg(2+)</name>
        <dbReference type="ChEBI" id="CHEBI:18420"/>
        <label>1</label>
    </ligand>
</feature>
<feature type="compositionally biased region" description="Pro residues" evidence="15">
    <location>
        <begin position="859"/>
        <end position="874"/>
    </location>
</feature>
<dbReference type="PROSITE" id="PS50173">
    <property type="entry name" value="UMUC"/>
    <property type="match status" value="1"/>
</dbReference>
<dbReference type="Pfam" id="PF16727">
    <property type="entry name" value="REV1_C"/>
    <property type="match status" value="1"/>
</dbReference>
<keyword evidence="7 14" id="KW-0479">Metal-binding</keyword>
<keyword evidence="6 13" id="KW-0548">Nucleotidyltransferase</keyword>
<dbReference type="Gene3D" id="3.40.1170.60">
    <property type="match status" value="1"/>
</dbReference>
<reference evidence="18" key="1">
    <citation type="submission" date="2025-08" db="UniProtKB">
        <authorList>
            <consortium name="Ensembl"/>
        </authorList>
    </citation>
    <scope>IDENTIFICATION</scope>
</reference>
<feature type="domain" description="UmuC" evidence="17">
    <location>
        <begin position="408"/>
        <end position="649"/>
    </location>
</feature>
<comment type="function">
    <text evidence="13">Deoxycytidyl transferase involved in DNA repair. Transfers a dCMP residue from dCTP to the 3'-end of a DNA primer in a template-dependent reaction. May assist in the first step in the bypass of abasic lesions by the insertion of a nucleotide opposite the lesion. Required for normal induction of mutations by physical and chemical agents.</text>
</comment>
<name>A0A8C8CY81_ONCTS</name>
<dbReference type="InterPro" id="IPR036775">
    <property type="entry name" value="DNA_pol_Y-fam_lit_finger_sf"/>
</dbReference>
<keyword evidence="9 14" id="KW-0460">Magnesium</keyword>
<dbReference type="InterPro" id="IPR043502">
    <property type="entry name" value="DNA/RNA_pol_sf"/>
</dbReference>
<dbReference type="Proteomes" id="UP000694402">
    <property type="component" value="Unassembled WGS sequence"/>
</dbReference>
<feature type="compositionally biased region" description="Polar residues" evidence="15">
    <location>
        <begin position="286"/>
        <end position="304"/>
    </location>
</feature>
<evidence type="ECO:0000256" key="9">
    <source>
        <dbReference type="ARBA" id="ARBA00022842"/>
    </source>
</evidence>
<dbReference type="FunFam" id="1.20.58.1280:FF:000001">
    <property type="entry name" value="DNA repair protein REV1"/>
    <property type="match status" value="1"/>
</dbReference>
<organism evidence="18 19">
    <name type="scientific">Oncorhynchus tshawytscha</name>
    <name type="common">Chinook salmon</name>
    <name type="synonym">Salmo tshawytscha</name>
    <dbReference type="NCBI Taxonomy" id="74940"/>
    <lineage>
        <taxon>Eukaryota</taxon>
        <taxon>Metazoa</taxon>
        <taxon>Chordata</taxon>
        <taxon>Craniata</taxon>
        <taxon>Vertebrata</taxon>
        <taxon>Euteleostomi</taxon>
        <taxon>Actinopterygii</taxon>
        <taxon>Neopterygii</taxon>
        <taxon>Teleostei</taxon>
        <taxon>Protacanthopterygii</taxon>
        <taxon>Salmoniformes</taxon>
        <taxon>Salmonidae</taxon>
        <taxon>Salmoninae</taxon>
        <taxon>Oncorhynchus</taxon>
    </lineage>
</organism>
<dbReference type="FunFam" id="3.40.50.10190:FF:000009">
    <property type="entry name" value="DNA repair protein REV1"/>
    <property type="match status" value="1"/>
</dbReference>
<dbReference type="Pfam" id="PF21999">
    <property type="entry name" value="IMS_HHH_1"/>
    <property type="match status" value="1"/>
</dbReference>